<gene>
    <name evidence="2" type="ORF">ENP70_19255</name>
</gene>
<evidence type="ECO:0000313" key="2">
    <source>
        <dbReference type="EMBL" id="HEB45774.1"/>
    </source>
</evidence>
<feature type="compositionally biased region" description="Basic residues" evidence="1">
    <location>
        <begin position="64"/>
        <end position="76"/>
    </location>
</feature>
<proteinExistence type="predicted"/>
<organism evidence="2">
    <name type="scientific">Agrobacterium albertimagni</name>
    <dbReference type="NCBI Taxonomy" id="147266"/>
    <lineage>
        <taxon>Bacteria</taxon>
        <taxon>Pseudomonadati</taxon>
        <taxon>Pseudomonadota</taxon>
        <taxon>Alphaproteobacteria</taxon>
        <taxon>Hyphomicrobiales</taxon>
        <taxon>Rhizobiaceae</taxon>
        <taxon>Rhizobium/Agrobacterium group</taxon>
        <taxon>Agrobacterium</taxon>
    </lineage>
</organism>
<feature type="region of interest" description="Disordered" evidence="1">
    <location>
        <begin position="27"/>
        <end position="117"/>
    </location>
</feature>
<evidence type="ECO:0000256" key="1">
    <source>
        <dbReference type="SAM" id="MobiDB-lite"/>
    </source>
</evidence>
<dbReference type="EMBL" id="DSKI01000988">
    <property type="protein sequence ID" value="HEB45774.1"/>
    <property type="molecule type" value="Genomic_DNA"/>
</dbReference>
<accession>A0A7C1P294</accession>
<dbReference type="AlphaFoldDB" id="A0A7C1P294"/>
<name>A0A7C1P294_9HYPH</name>
<reference evidence="2" key="1">
    <citation type="journal article" date="2020" name="mSystems">
        <title>Genome- and Community-Level Interaction Insights into Carbon Utilization and Element Cycling Functions of Hydrothermarchaeota in Hydrothermal Sediment.</title>
        <authorList>
            <person name="Zhou Z."/>
            <person name="Liu Y."/>
            <person name="Xu W."/>
            <person name="Pan J."/>
            <person name="Luo Z.H."/>
            <person name="Li M."/>
        </authorList>
    </citation>
    <scope>NUCLEOTIDE SEQUENCE [LARGE SCALE GENOMIC DNA]</scope>
    <source>
        <strain evidence="2">SpSt-243</strain>
    </source>
</reference>
<comment type="caution">
    <text evidence="2">The sequence shown here is derived from an EMBL/GenBank/DDBJ whole genome shotgun (WGS) entry which is preliminary data.</text>
</comment>
<protein>
    <submittedName>
        <fullName evidence="2">Uncharacterized protein</fullName>
    </submittedName>
</protein>
<feature type="compositionally biased region" description="Basic and acidic residues" evidence="1">
    <location>
        <begin position="40"/>
        <end position="54"/>
    </location>
</feature>
<sequence>MVIVLTLPPIPRSGLLMPLVGRSPAPVPELARSSGGEGGKGIKTEGVRPPEGKPKGRRVSGAPARKRCPKAARGRTGRPFFPLVRERGQRSSFPHQRNRQDASGVTALSWPRPGKPC</sequence>